<dbReference type="PROSITE" id="PS50887">
    <property type="entry name" value="GGDEF"/>
    <property type="match status" value="1"/>
</dbReference>
<dbReference type="InterPro" id="IPR000160">
    <property type="entry name" value="GGDEF_dom"/>
</dbReference>
<feature type="transmembrane region" description="Helical" evidence="1">
    <location>
        <begin position="180"/>
        <end position="200"/>
    </location>
</feature>
<dbReference type="PROSITE" id="PS50883">
    <property type="entry name" value="EAL"/>
    <property type="match status" value="1"/>
</dbReference>
<dbReference type="Pfam" id="PF00563">
    <property type="entry name" value="EAL"/>
    <property type="match status" value="1"/>
</dbReference>
<evidence type="ECO:0000313" key="5">
    <source>
        <dbReference type="EMBL" id="PSF05171.1"/>
    </source>
</evidence>
<gene>
    <name evidence="5" type="ORF">C7H09_16360</name>
</gene>
<dbReference type="InterPro" id="IPR001633">
    <property type="entry name" value="EAL_dom"/>
</dbReference>
<feature type="transmembrane region" description="Helical" evidence="1">
    <location>
        <begin position="326"/>
        <end position="344"/>
    </location>
</feature>
<dbReference type="RefSeq" id="WP_106764703.1">
    <property type="nucleotide sequence ID" value="NZ_PXNP01000104.1"/>
</dbReference>
<evidence type="ECO:0000313" key="6">
    <source>
        <dbReference type="Proteomes" id="UP000239866"/>
    </source>
</evidence>
<dbReference type="Proteomes" id="UP000239866">
    <property type="component" value="Unassembled WGS sequence"/>
</dbReference>
<keyword evidence="1" id="KW-0812">Transmembrane</keyword>
<feature type="transmembrane region" description="Helical" evidence="1">
    <location>
        <begin position="273"/>
        <end position="291"/>
    </location>
</feature>
<feature type="chain" id="PRO_5015619254" evidence="2">
    <location>
        <begin position="23"/>
        <end position="864"/>
    </location>
</feature>
<dbReference type="InterPro" id="IPR050706">
    <property type="entry name" value="Cyclic-di-GMP_PDE-like"/>
</dbReference>
<keyword evidence="2" id="KW-0732">Signal</keyword>
<dbReference type="EMBL" id="PXNP01000104">
    <property type="protein sequence ID" value="PSF05171.1"/>
    <property type="molecule type" value="Genomic_DNA"/>
</dbReference>
<dbReference type="Pfam" id="PF07696">
    <property type="entry name" value="7TMR-DISMED2"/>
    <property type="match status" value="1"/>
</dbReference>
<dbReference type="PANTHER" id="PTHR33121">
    <property type="entry name" value="CYCLIC DI-GMP PHOSPHODIESTERASE PDEF"/>
    <property type="match status" value="1"/>
</dbReference>
<dbReference type="SMART" id="SM00267">
    <property type="entry name" value="GGDEF"/>
    <property type="match status" value="1"/>
</dbReference>
<dbReference type="InterPro" id="IPR011623">
    <property type="entry name" value="7TMR_DISM_rcpt_extracell_dom1"/>
</dbReference>
<dbReference type="SUPFAM" id="SSF55073">
    <property type="entry name" value="Nucleotide cyclase"/>
    <property type="match status" value="1"/>
</dbReference>
<dbReference type="InterPro" id="IPR035919">
    <property type="entry name" value="EAL_sf"/>
</dbReference>
<name>A0A2T1K4V8_9GAMM</name>
<keyword evidence="6" id="KW-1185">Reference proteome</keyword>
<keyword evidence="1" id="KW-0472">Membrane</keyword>
<dbReference type="OrthoDB" id="6279314at2"/>
<dbReference type="Gene3D" id="3.20.20.450">
    <property type="entry name" value="EAL domain"/>
    <property type="match status" value="1"/>
</dbReference>
<dbReference type="Gene3D" id="2.60.40.2380">
    <property type="match status" value="1"/>
</dbReference>
<reference evidence="5 6" key="1">
    <citation type="submission" date="2018-03" db="EMBL/GenBank/DDBJ databases">
        <title>Marinobacter brunus sp. nov., a marine bacterium of Gamma-proteobacteria isolated from the surface seawater of the South China Sea.</title>
        <authorList>
            <person name="Cheng H."/>
            <person name="Wu Y.-H."/>
            <person name="Xamxidin M."/>
            <person name="Xu X.-W."/>
        </authorList>
    </citation>
    <scope>NUCLEOTIDE SEQUENCE [LARGE SCALE GENOMIC DNA]</scope>
    <source>
        <strain evidence="5 6">NH169-3</strain>
    </source>
</reference>
<protein>
    <submittedName>
        <fullName evidence="5">Diguanylate cyclase</fullName>
    </submittedName>
</protein>
<feature type="transmembrane region" description="Helical" evidence="1">
    <location>
        <begin position="242"/>
        <end position="261"/>
    </location>
</feature>
<dbReference type="CDD" id="cd01948">
    <property type="entry name" value="EAL"/>
    <property type="match status" value="1"/>
</dbReference>
<proteinExistence type="predicted"/>
<evidence type="ECO:0000259" key="3">
    <source>
        <dbReference type="PROSITE" id="PS50883"/>
    </source>
</evidence>
<dbReference type="SUPFAM" id="SSF141868">
    <property type="entry name" value="EAL domain-like"/>
    <property type="match status" value="1"/>
</dbReference>
<dbReference type="InterPro" id="IPR011622">
    <property type="entry name" value="7TMR_DISM_rcpt_extracell_dom2"/>
</dbReference>
<dbReference type="Gene3D" id="3.30.70.270">
    <property type="match status" value="1"/>
</dbReference>
<evidence type="ECO:0000256" key="2">
    <source>
        <dbReference type="SAM" id="SignalP"/>
    </source>
</evidence>
<dbReference type="PANTHER" id="PTHR33121:SF19">
    <property type="entry name" value="CYCLIC DI-GMP PHOSPHODIESTERASE PA2567"/>
    <property type="match status" value="1"/>
</dbReference>
<keyword evidence="1" id="KW-1133">Transmembrane helix</keyword>
<evidence type="ECO:0000259" key="4">
    <source>
        <dbReference type="PROSITE" id="PS50887"/>
    </source>
</evidence>
<organism evidence="5 6">
    <name type="scientific">Marinobacter fuscus</name>
    <dbReference type="NCBI Taxonomy" id="2109942"/>
    <lineage>
        <taxon>Bacteria</taxon>
        <taxon>Pseudomonadati</taxon>
        <taxon>Pseudomonadota</taxon>
        <taxon>Gammaproteobacteria</taxon>
        <taxon>Pseudomonadales</taxon>
        <taxon>Marinobacteraceae</taxon>
        <taxon>Marinobacter</taxon>
    </lineage>
</organism>
<evidence type="ECO:0000256" key="1">
    <source>
        <dbReference type="SAM" id="Phobius"/>
    </source>
</evidence>
<dbReference type="InterPro" id="IPR043128">
    <property type="entry name" value="Rev_trsase/Diguanyl_cyclase"/>
</dbReference>
<feature type="transmembrane region" description="Helical" evidence="1">
    <location>
        <begin position="356"/>
        <end position="378"/>
    </location>
</feature>
<dbReference type="AlphaFoldDB" id="A0A2T1K4V8"/>
<dbReference type="Pfam" id="PF07695">
    <property type="entry name" value="7TMR-DISM_7TM"/>
    <property type="match status" value="1"/>
</dbReference>
<feature type="signal peptide" evidence="2">
    <location>
        <begin position="1"/>
        <end position="22"/>
    </location>
</feature>
<feature type="transmembrane region" description="Helical" evidence="1">
    <location>
        <begin position="297"/>
        <end position="314"/>
    </location>
</feature>
<dbReference type="SMART" id="SM00052">
    <property type="entry name" value="EAL"/>
    <property type="match status" value="1"/>
</dbReference>
<sequence>MHLARILAGLLCLLLLSTPAMAYDNGQTPAMEFLRTPPGQPLSPAQALNSNNWQPLQEQTANFGYTFDHIWLRIPVTGPRLADTRPVNLLEIAYPQLDTIDFYLVSGQTITQSYHTGDHLPFAERPVEYPYFLFPFPAAQNDNTLILLRIETTGAMQIPVKLWNNRSFFEHTSIESQIHALYYGILLAAIWFNLFVFLALRERLYLLYVLSTLGYLLLVGNLNGITYQLLWPSLPAVQNSAMLISIPLAMVFTLLFSRDFLKLKRYSPLADRLMLATTGLNALLAVATFFIDYSSSIRLTVALAIPTCLLLTVIGPLQWARRNPQAVYYTLAWGAVTLGSAITAANKYGLIPSSFITVYGMQIGSALQVVLLSLALALRIYYERQSKVLAQEAEIKALADRRTAELKLMDQALHNPLTGLPNRNSFELRVNELVRQSPGRQLGVVIVHLNNLYPITKTLGHRNTDRILELAAKHFNAVIKDVAGALPIEVTEQRRFFLASLDPQTFAFVVEADRALASPRTIMRSIDELRYPVDFLGMQVPLAPQLGVAFYPNHGKDANTLIRRAIIAEESDRARDRGIAYYKSSRDSYSAERLTLVSDLRSAIENHELTLFLQPKLCLKSHRITGFEALIRWPRRQQPVRPDEIISIAEQTGLIKPLTRWVLQEALELRTRLMKQGREANVAVNISPNNLREPDFALFVQRLMQSYPAHAGGITFEVTETSMMQDPGNSLRALNALHAAGIPLSIDDFGSGYSSLSYIKRLPAGEIKIDRSLVTDLPEREQDRVIVRTTIEMCHSLGYTVVAEGVEDQQTLALLESMGCDLIQGYYLTPPLAFTAMMQWLDEHYPACRARAAIDNAPGLGGQS</sequence>
<accession>A0A2T1K4V8</accession>
<comment type="caution">
    <text evidence="5">The sequence shown here is derived from an EMBL/GenBank/DDBJ whole genome shotgun (WGS) entry which is preliminary data.</text>
</comment>
<dbReference type="GO" id="GO:0071111">
    <property type="term" value="F:cyclic-guanylate-specific phosphodiesterase activity"/>
    <property type="evidence" value="ECO:0007669"/>
    <property type="project" value="InterPro"/>
</dbReference>
<feature type="transmembrane region" description="Helical" evidence="1">
    <location>
        <begin position="207"/>
        <end position="230"/>
    </location>
</feature>
<feature type="domain" description="EAL" evidence="3">
    <location>
        <begin position="593"/>
        <end position="845"/>
    </location>
</feature>
<dbReference type="Pfam" id="PF00990">
    <property type="entry name" value="GGDEF"/>
    <property type="match status" value="1"/>
</dbReference>
<feature type="domain" description="GGDEF" evidence="4">
    <location>
        <begin position="440"/>
        <end position="585"/>
    </location>
</feature>
<dbReference type="InterPro" id="IPR029787">
    <property type="entry name" value="Nucleotide_cyclase"/>
</dbReference>